<sequence length="509" mass="58229">MFQFTLLPLAAASAVLVVLLAAWKAKVNRSNLHLPPGPPSDPLIGHYRIFPRTYQAEVFFQWSKIYGDVFYLEVLGRKIAVVNSYAIANELMDKRSANYSDRPVFPLFMNLGWSVSVTFLKYGPQFFKQRRILQQYFSKQEVACFRPIHTEEAHKMLKNLLDRPKDFDWLIRRFGAAVIMKIAYGHEIESDDDAYIKMTENVSLAHVDAGDPGTAPVDFFPFLQYLPWWFPGCWFNRVVHKWRWAIRQFHDYPFDQVNSQMAEGHAKPSFLLSYLEEFSKADYKGEHSLDDLKHATGAIYAGGAETTYSTINTFILAMVLHPQVLQRAQEEIDRVVGSKRLPNFDDRENLPYVEAIFQEVLRWRPVVPLGIPHSTMQDDTYNGMLIPKGTMVFANAWSMAMDERVYHDAESFKPERFLPGPHGGPEPFPHASFGFGRRICPGRFLAMNSVWMAIASLCATMDIRKAIGPDGEEITPSGEYTSGLSCWPKPFPADIHPRSEEARRLILDS</sequence>
<reference evidence="1" key="1">
    <citation type="submission" date="2022-08" db="EMBL/GenBank/DDBJ databases">
        <title>Genome Sequence of Pycnoporus sanguineus.</title>
        <authorList>
            <person name="Buettner E."/>
        </authorList>
    </citation>
    <scope>NUCLEOTIDE SEQUENCE</scope>
    <source>
        <strain evidence="1">CG-C14</strain>
    </source>
</reference>
<dbReference type="Proteomes" id="UP001144978">
    <property type="component" value="Unassembled WGS sequence"/>
</dbReference>
<protein>
    <submittedName>
        <fullName evidence="1">Uncharacterized protein</fullName>
    </submittedName>
</protein>
<accession>A0ACC1PR27</accession>
<dbReference type="EMBL" id="JANSHE010002012">
    <property type="protein sequence ID" value="KAJ2997297.1"/>
    <property type="molecule type" value="Genomic_DNA"/>
</dbReference>
<name>A0ACC1PR27_9APHY</name>
<gene>
    <name evidence="1" type="ORF">NUW54_g7145</name>
</gene>
<evidence type="ECO:0000313" key="2">
    <source>
        <dbReference type="Proteomes" id="UP001144978"/>
    </source>
</evidence>
<organism evidence="1 2">
    <name type="scientific">Trametes sanguinea</name>
    <dbReference type="NCBI Taxonomy" id="158606"/>
    <lineage>
        <taxon>Eukaryota</taxon>
        <taxon>Fungi</taxon>
        <taxon>Dikarya</taxon>
        <taxon>Basidiomycota</taxon>
        <taxon>Agaricomycotina</taxon>
        <taxon>Agaricomycetes</taxon>
        <taxon>Polyporales</taxon>
        <taxon>Polyporaceae</taxon>
        <taxon>Trametes</taxon>
    </lineage>
</organism>
<keyword evidence="2" id="KW-1185">Reference proteome</keyword>
<evidence type="ECO:0000313" key="1">
    <source>
        <dbReference type="EMBL" id="KAJ2997297.1"/>
    </source>
</evidence>
<comment type="caution">
    <text evidence="1">The sequence shown here is derived from an EMBL/GenBank/DDBJ whole genome shotgun (WGS) entry which is preliminary data.</text>
</comment>
<proteinExistence type="predicted"/>